<keyword evidence="1" id="KW-0732">Signal</keyword>
<keyword evidence="3" id="KW-0378">Hydrolase</keyword>
<organism evidence="3 4">
    <name type="scientific">Pseudidiomarina atlantica</name>
    <dbReference type="NCBI Taxonomy" id="1517416"/>
    <lineage>
        <taxon>Bacteria</taxon>
        <taxon>Pseudomonadati</taxon>
        <taxon>Pseudomonadota</taxon>
        <taxon>Gammaproteobacteria</taxon>
        <taxon>Alteromonadales</taxon>
        <taxon>Idiomarinaceae</taxon>
        <taxon>Pseudidiomarina</taxon>
    </lineage>
</organism>
<evidence type="ECO:0000259" key="2">
    <source>
        <dbReference type="Pfam" id="PF01979"/>
    </source>
</evidence>
<dbReference type="PANTHER" id="PTHR43135:SF3">
    <property type="entry name" value="ALPHA-D-RIBOSE 1-METHYLPHOSPHONATE 5-TRIPHOSPHATE DIPHOSPHATASE"/>
    <property type="match status" value="1"/>
</dbReference>
<dbReference type="InterPro" id="IPR006680">
    <property type="entry name" value="Amidohydro-rel"/>
</dbReference>
<dbReference type="AlphaFoldDB" id="A0A094IST9"/>
<keyword evidence="4" id="KW-1185">Reference proteome</keyword>
<protein>
    <submittedName>
        <fullName evidence="3">Amidohydrolase</fullName>
    </submittedName>
</protein>
<dbReference type="InterPro" id="IPR011059">
    <property type="entry name" value="Metal-dep_hydrolase_composite"/>
</dbReference>
<dbReference type="OrthoDB" id="783596at2"/>
<reference evidence="3 4" key="1">
    <citation type="submission" date="2014-06" db="EMBL/GenBank/DDBJ databases">
        <title>Draft genome sequence of Idiomarina sp. MCCC 1A10513.</title>
        <authorList>
            <person name="Du J."/>
            <person name="Lai Q."/>
            <person name="Shao Z."/>
        </authorList>
    </citation>
    <scope>NUCLEOTIDE SEQUENCE [LARGE SCALE GENOMIC DNA]</scope>
    <source>
        <strain evidence="3 4">MCCC 1A10513</strain>
    </source>
</reference>
<sequence>MKKLVLAAMAATVTLSAAAHDIVPGEAQQQPIVLQGGTLFTITDGVKTDTDLLLVDGKISAIGQDLEVPSDAQVIDVSGKHIYPSVIALDTTLGLTEIEAVRATEDSNEAGDITPEVSGHVAFNPDSEVIPTIRYNGVTHAQIVPQGELIAGRSSLLQLDGWTYEDMGERLNVGVHVNWPRVGISTSWWESRSPEEQRKANAEARKHLERAFVQAKAYYDAKQAGELEGTDLRWEAMLGLFDGSSTLFVHANDQRQIEEAMEFTSEYGFDWVLMGARDAWRIADQLAEAEVRVVYGAPYGLPTRHDEGFDQAFATPAALAAAGVDFAISYPGYWDVRNLPFAAGNAVAYGLDKDAALEAITLAPAKFMGVDNEVGSLEVGKQATVVVSAGDLLDPIGQKVEMMFIEGRLVDLNNRHLQLYNKYKQKP</sequence>
<dbReference type="SUPFAM" id="SSF51338">
    <property type="entry name" value="Composite domain of metallo-dependent hydrolases"/>
    <property type="match status" value="1"/>
</dbReference>
<dbReference type="RefSeq" id="WP_034732092.1">
    <property type="nucleotide sequence ID" value="NZ_JPIN01000006.1"/>
</dbReference>
<dbReference type="SUPFAM" id="SSF51556">
    <property type="entry name" value="Metallo-dependent hydrolases"/>
    <property type="match status" value="1"/>
</dbReference>
<dbReference type="Gene3D" id="2.30.40.10">
    <property type="entry name" value="Urease, subunit C, domain 1"/>
    <property type="match status" value="1"/>
</dbReference>
<proteinExistence type="predicted"/>
<dbReference type="PANTHER" id="PTHR43135">
    <property type="entry name" value="ALPHA-D-RIBOSE 1-METHYLPHOSPHONATE 5-TRIPHOSPHATE DIPHOSPHATASE"/>
    <property type="match status" value="1"/>
</dbReference>
<accession>A0A094IST9</accession>
<feature type="domain" description="Amidohydrolase-related" evidence="2">
    <location>
        <begin position="346"/>
        <end position="392"/>
    </location>
</feature>
<dbReference type="InterPro" id="IPR051781">
    <property type="entry name" value="Metallo-dep_Hydrolase"/>
</dbReference>
<dbReference type="GO" id="GO:0016810">
    <property type="term" value="F:hydrolase activity, acting on carbon-nitrogen (but not peptide) bonds"/>
    <property type="evidence" value="ECO:0007669"/>
    <property type="project" value="InterPro"/>
</dbReference>
<feature type="signal peptide" evidence="1">
    <location>
        <begin position="1"/>
        <end position="19"/>
    </location>
</feature>
<dbReference type="Pfam" id="PF01979">
    <property type="entry name" value="Amidohydro_1"/>
    <property type="match status" value="1"/>
</dbReference>
<evidence type="ECO:0000256" key="1">
    <source>
        <dbReference type="SAM" id="SignalP"/>
    </source>
</evidence>
<evidence type="ECO:0000313" key="4">
    <source>
        <dbReference type="Proteomes" id="UP000053718"/>
    </source>
</evidence>
<evidence type="ECO:0000313" key="3">
    <source>
        <dbReference type="EMBL" id="KFZ28859.1"/>
    </source>
</evidence>
<name>A0A094IST9_9GAMM</name>
<dbReference type="Gene3D" id="3.20.20.140">
    <property type="entry name" value="Metal-dependent hydrolases"/>
    <property type="match status" value="1"/>
</dbReference>
<dbReference type="Proteomes" id="UP000053718">
    <property type="component" value="Unassembled WGS sequence"/>
</dbReference>
<dbReference type="InterPro" id="IPR032466">
    <property type="entry name" value="Metal_Hydrolase"/>
</dbReference>
<feature type="chain" id="PRO_5001905486" evidence="1">
    <location>
        <begin position="20"/>
        <end position="427"/>
    </location>
</feature>
<gene>
    <name evidence="3" type="ORF">IDAT_06565</name>
</gene>
<comment type="caution">
    <text evidence="3">The sequence shown here is derived from an EMBL/GenBank/DDBJ whole genome shotgun (WGS) entry which is preliminary data.</text>
</comment>
<dbReference type="EMBL" id="JPIN01000006">
    <property type="protein sequence ID" value="KFZ28859.1"/>
    <property type="molecule type" value="Genomic_DNA"/>
</dbReference>
<dbReference type="STRING" id="1517416.IDAT_06565"/>
<dbReference type="eggNOG" id="COG1228">
    <property type="taxonomic scope" value="Bacteria"/>
</dbReference>